<dbReference type="EMBL" id="CP003273">
    <property type="protein sequence ID" value="AGL01731.1"/>
    <property type="molecule type" value="Genomic_DNA"/>
</dbReference>
<reference evidence="1 2" key="1">
    <citation type="submission" date="2012-01" db="EMBL/GenBank/DDBJ databases">
        <title>Complete sequence of Desulfotomaculum gibsoniae DSM 7213.</title>
        <authorList>
            <consortium name="US DOE Joint Genome Institute"/>
            <person name="Lucas S."/>
            <person name="Han J."/>
            <person name="Lapidus A."/>
            <person name="Cheng J.-F."/>
            <person name="Goodwin L."/>
            <person name="Pitluck S."/>
            <person name="Peters L."/>
            <person name="Ovchinnikova G."/>
            <person name="Teshima H."/>
            <person name="Detter J.C."/>
            <person name="Han C."/>
            <person name="Tapia R."/>
            <person name="Land M."/>
            <person name="Hauser L."/>
            <person name="Kyrpides N."/>
            <person name="Ivanova N."/>
            <person name="Pagani I."/>
            <person name="Parshina S."/>
            <person name="Plugge C."/>
            <person name="Muyzer G."/>
            <person name="Kuever J."/>
            <person name="Ivanova A."/>
            <person name="Nazina T."/>
            <person name="Klenk H.-P."/>
            <person name="Brambilla E."/>
            <person name="Spring S."/>
            <person name="Stams A.F."/>
            <person name="Woyke T."/>
        </authorList>
    </citation>
    <scope>NUCLEOTIDE SEQUENCE [LARGE SCALE GENOMIC DNA]</scope>
    <source>
        <strain evidence="1 2">DSM 7213</strain>
    </source>
</reference>
<proteinExistence type="predicted"/>
<keyword evidence="2" id="KW-1185">Reference proteome</keyword>
<dbReference type="STRING" id="767817.Desgi_2310"/>
<organism evidence="1 2">
    <name type="scientific">Desulfoscipio gibsoniae DSM 7213</name>
    <dbReference type="NCBI Taxonomy" id="767817"/>
    <lineage>
        <taxon>Bacteria</taxon>
        <taxon>Bacillati</taxon>
        <taxon>Bacillota</taxon>
        <taxon>Clostridia</taxon>
        <taxon>Eubacteriales</taxon>
        <taxon>Desulfallaceae</taxon>
        <taxon>Desulfoscipio</taxon>
    </lineage>
</organism>
<dbReference type="AlphaFoldDB" id="R4KQ04"/>
<accession>R4KQ04</accession>
<dbReference type="KEGG" id="dgi:Desgi_2310"/>
<evidence type="ECO:0000313" key="1">
    <source>
        <dbReference type="EMBL" id="AGL01731.1"/>
    </source>
</evidence>
<dbReference type="HOGENOM" id="CLU_2492743_0_0_9"/>
<sequence>MIFRVLQVEAAVGQRPLLLPVDLHLTSEVITEGVFDSHHIAVVFLHSNLLRAVYQKQAIFFLLVAKYYSSLDWLDRHSGLIFKQSC</sequence>
<name>R4KQ04_9FIRM</name>
<protein>
    <submittedName>
        <fullName evidence="1">Uncharacterized protein</fullName>
    </submittedName>
</protein>
<evidence type="ECO:0000313" key="2">
    <source>
        <dbReference type="Proteomes" id="UP000013520"/>
    </source>
</evidence>
<gene>
    <name evidence="1" type="ORF">Desgi_2310</name>
</gene>
<dbReference type="Proteomes" id="UP000013520">
    <property type="component" value="Chromosome"/>
</dbReference>